<evidence type="ECO:0000313" key="2">
    <source>
        <dbReference type="EMBL" id="CAF4742979.1"/>
    </source>
</evidence>
<gene>
    <name evidence="2" type="ORF">OVN521_LOCUS49871</name>
</gene>
<keyword evidence="3" id="KW-1185">Reference proteome</keyword>
<evidence type="ECO:0000313" key="3">
    <source>
        <dbReference type="Proteomes" id="UP000663866"/>
    </source>
</evidence>
<name>A0A821KY81_9BILA</name>
<reference evidence="2" key="1">
    <citation type="submission" date="2021-02" db="EMBL/GenBank/DDBJ databases">
        <authorList>
            <person name="Nowell W R."/>
        </authorList>
    </citation>
    <scope>NUCLEOTIDE SEQUENCE</scope>
</reference>
<dbReference type="Proteomes" id="UP000663866">
    <property type="component" value="Unassembled WGS sequence"/>
</dbReference>
<proteinExistence type="predicted"/>
<feature type="non-terminal residue" evidence="2">
    <location>
        <position position="20"/>
    </location>
</feature>
<sequence length="20" mass="2237">MSSDASWLIEDESSTTIVHE</sequence>
<feature type="region of interest" description="Disordered" evidence="1">
    <location>
        <begin position="1"/>
        <end position="20"/>
    </location>
</feature>
<dbReference type="AlphaFoldDB" id="A0A821KY81"/>
<dbReference type="EMBL" id="CAJOBG010111749">
    <property type="protein sequence ID" value="CAF4742979.1"/>
    <property type="molecule type" value="Genomic_DNA"/>
</dbReference>
<organism evidence="2 3">
    <name type="scientific">Rotaria magnacalcarata</name>
    <dbReference type="NCBI Taxonomy" id="392030"/>
    <lineage>
        <taxon>Eukaryota</taxon>
        <taxon>Metazoa</taxon>
        <taxon>Spiralia</taxon>
        <taxon>Gnathifera</taxon>
        <taxon>Rotifera</taxon>
        <taxon>Eurotatoria</taxon>
        <taxon>Bdelloidea</taxon>
        <taxon>Philodinida</taxon>
        <taxon>Philodinidae</taxon>
        <taxon>Rotaria</taxon>
    </lineage>
</organism>
<evidence type="ECO:0000256" key="1">
    <source>
        <dbReference type="SAM" id="MobiDB-lite"/>
    </source>
</evidence>
<accession>A0A821KY81</accession>
<comment type="caution">
    <text evidence="2">The sequence shown here is derived from an EMBL/GenBank/DDBJ whole genome shotgun (WGS) entry which is preliminary data.</text>
</comment>
<protein>
    <submittedName>
        <fullName evidence="2">Uncharacterized protein</fullName>
    </submittedName>
</protein>